<dbReference type="Pfam" id="PF24758">
    <property type="entry name" value="LRR_At5g56370"/>
    <property type="match status" value="1"/>
</dbReference>
<dbReference type="CDD" id="cd23509">
    <property type="entry name" value="Gnk2-like"/>
    <property type="match status" value="1"/>
</dbReference>
<organism evidence="5 6">
    <name type="scientific">Brassica oleracea var. oleracea</name>
    <dbReference type="NCBI Taxonomy" id="109376"/>
    <lineage>
        <taxon>Eukaryota</taxon>
        <taxon>Viridiplantae</taxon>
        <taxon>Streptophyta</taxon>
        <taxon>Embryophyta</taxon>
        <taxon>Tracheophyta</taxon>
        <taxon>Spermatophyta</taxon>
        <taxon>Magnoliopsida</taxon>
        <taxon>eudicotyledons</taxon>
        <taxon>Gunneridae</taxon>
        <taxon>Pentapetalae</taxon>
        <taxon>rosids</taxon>
        <taxon>malvids</taxon>
        <taxon>Brassicales</taxon>
        <taxon>Brassicaceae</taxon>
        <taxon>Brassiceae</taxon>
        <taxon>Brassica</taxon>
    </lineage>
</organism>
<dbReference type="InterPro" id="IPR032675">
    <property type="entry name" value="LRR_dom_sf"/>
</dbReference>
<evidence type="ECO:0000313" key="5">
    <source>
        <dbReference type="EnsemblPlants" id="Bo7g104620.1"/>
    </source>
</evidence>
<protein>
    <recommendedName>
        <fullName evidence="4">Gnk2-homologous domain-containing protein</fullName>
    </recommendedName>
</protein>
<feature type="chain" id="PRO_5002260255" description="Gnk2-homologous domain-containing protein" evidence="3">
    <location>
        <begin position="25"/>
        <end position="394"/>
    </location>
</feature>
<evidence type="ECO:0000256" key="1">
    <source>
        <dbReference type="ARBA" id="ARBA00022729"/>
    </source>
</evidence>
<dbReference type="Gramene" id="Bo7g104620.1">
    <property type="protein sequence ID" value="Bo7g104620.1"/>
    <property type="gene ID" value="Bo7g104620"/>
</dbReference>
<keyword evidence="1 3" id="KW-0732">Signal</keyword>
<accession>A0A0D3DEG4</accession>
<dbReference type="InterPro" id="IPR050232">
    <property type="entry name" value="FBL13/AtMIF1-like"/>
</dbReference>
<dbReference type="InterPro" id="IPR002902">
    <property type="entry name" value="GNK2"/>
</dbReference>
<evidence type="ECO:0000259" key="4">
    <source>
        <dbReference type="PROSITE" id="PS51473"/>
    </source>
</evidence>
<dbReference type="HOGENOM" id="CLU_700867_0_0_1"/>
<dbReference type="InterPro" id="IPR055411">
    <property type="entry name" value="LRR_FXL15/At3g58940/PEG3-like"/>
</dbReference>
<name>A0A0D3DEG4_BRAOL</name>
<dbReference type="PANTHER" id="PTHR31900">
    <property type="entry name" value="F-BOX/RNI SUPERFAMILY PROTEIN-RELATED"/>
    <property type="match status" value="1"/>
</dbReference>
<dbReference type="Proteomes" id="UP000032141">
    <property type="component" value="Chromosome C7"/>
</dbReference>
<feature type="domain" description="Gnk2-homologous" evidence="4">
    <location>
        <begin position="22"/>
        <end position="131"/>
    </location>
</feature>
<feature type="signal peptide" evidence="3">
    <location>
        <begin position="1"/>
        <end position="24"/>
    </location>
</feature>
<reference evidence="5 6" key="1">
    <citation type="journal article" date="2014" name="Genome Biol.">
        <title>Transcriptome and methylome profiling reveals relics of genome dominance in the mesopolyploid Brassica oleracea.</title>
        <authorList>
            <person name="Parkin I.A."/>
            <person name="Koh C."/>
            <person name="Tang H."/>
            <person name="Robinson S.J."/>
            <person name="Kagale S."/>
            <person name="Clarke W.E."/>
            <person name="Town C.D."/>
            <person name="Nixon J."/>
            <person name="Krishnakumar V."/>
            <person name="Bidwell S.L."/>
            <person name="Denoeud F."/>
            <person name="Belcram H."/>
            <person name="Links M.G."/>
            <person name="Just J."/>
            <person name="Clarke C."/>
            <person name="Bender T."/>
            <person name="Huebert T."/>
            <person name="Mason A.S."/>
            <person name="Pires J.C."/>
            <person name="Barker G."/>
            <person name="Moore J."/>
            <person name="Walley P.G."/>
            <person name="Manoli S."/>
            <person name="Batley J."/>
            <person name="Edwards D."/>
            <person name="Nelson M.N."/>
            <person name="Wang X."/>
            <person name="Paterson A.H."/>
            <person name="King G."/>
            <person name="Bancroft I."/>
            <person name="Chalhoub B."/>
            <person name="Sharpe A.G."/>
        </authorList>
    </citation>
    <scope>NUCLEOTIDE SEQUENCE</scope>
    <source>
        <strain evidence="5 6">cv. TO1000</strain>
    </source>
</reference>
<dbReference type="AlphaFoldDB" id="A0A0D3DEG4"/>
<dbReference type="EnsemblPlants" id="Bo7g104620.1">
    <property type="protein sequence ID" value="Bo7g104620.1"/>
    <property type="gene ID" value="Bo7g104620"/>
</dbReference>
<proteinExistence type="predicted"/>
<dbReference type="Pfam" id="PF01657">
    <property type="entry name" value="Stress-antifung"/>
    <property type="match status" value="1"/>
</dbReference>
<evidence type="ECO:0000256" key="3">
    <source>
        <dbReference type="SAM" id="SignalP"/>
    </source>
</evidence>
<keyword evidence="2" id="KW-0677">Repeat</keyword>
<dbReference type="SUPFAM" id="SSF52047">
    <property type="entry name" value="RNI-like"/>
    <property type="match status" value="1"/>
</dbReference>
<evidence type="ECO:0000256" key="2">
    <source>
        <dbReference type="ARBA" id="ARBA00022737"/>
    </source>
</evidence>
<dbReference type="InterPro" id="IPR038408">
    <property type="entry name" value="GNK2_sf"/>
</dbReference>
<evidence type="ECO:0000313" key="6">
    <source>
        <dbReference type="Proteomes" id="UP000032141"/>
    </source>
</evidence>
<dbReference type="PANTHER" id="PTHR31900:SF34">
    <property type="entry name" value="EMB|CAB62440.1-RELATED"/>
    <property type="match status" value="1"/>
</dbReference>
<sequence length="394" mass="44474">MKQRSSSLILCFVLIVSFVASVSAQTCVHNGKNFIPNGTYDANRRLILSSLPSNAAAQDGFYSGSIGQEPSRVYAAGMCIPGAEANDCSACIKLKAHLTGWYKRELRICWMMDKVSPFPDDLLLKILSYLPTNEAPVLESLHLSLEGTYSDTDIVSCFEIASNRSLHELNVVYGFLSSLSLPRRTCETLVAMHLSYVFLNVTLVPDSFKVLKTLHLLSMQYKGNDNESFTRLLSKCPVLEDLLIEYHDATQTFTVEVPSLQSLSVICSPSQYFCLNTPSLKHLKIEACLMKLRNIQKMPHIVTADLKILIQTDLLDLPGSLTSVKHLSLCLIAPKGQVPHKPTEIFHQLHHLSFWTCYRDWPSYLKWIIEASPKLQTLKLYHHTSFIFIPFWQM</sequence>
<dbReference type="PROSITE" id="PS51473">
    <property type="entry name" value="GNK2"/>
    <property type="match status" value="1"/>
</dbReference>
<dbReference type="Gene3D" id="3.30.430.20">
    <property type="entry name" value="Gnk2 domain, C-X8-C-X2-C motif"/>
    <property type="match status" value="1"/>
</dbReference>
<reference evidence="5" key="2">
    <citation type="submission" date="2015-03" db="UniProtKB">
        <authorList>
            <consortium name="EnsemblPlants"/>
        </authorList>
    </citation>
    <scope>IDENTIFICATION</scope>
</reference>
<keyword evidence="6" id="KW-1185">Reference proteome</keyword>
<dbReference type="Gene3D" id="3.80.10.10">
    <property type="entry name" value="Ribonuclease Inhibitor"/>
    <property type="match status" value="1"/>
</dbReference>